<accession>A0AAW0KSA2</accession>
<proteinExistence type="predicted"/>
<dbReference type="SUPFAM" id="SSF82199">
    <property type="entry name" value="SET domain"/>
    <property type="match status" value="1"/>
</dbReference>
<keyword evidence="1" id="KW-0949">S-adenosyl-L-methionine</keyword>
<dbReference type="Gene3D" id="2.170.270.10">
    <property type="entry name" value="SET domain"/>
    <property type="match status" value="1"/>
</dbReference>
<dbReference type="SMART" id="SM00570">
    <property type="entry name" value="AWS"/>
    <property type="match status" value="1"/>
</dbReference>
<dbReference type="AlphaFoldDB" id="A0AAW0KSA2"/>
<feature type="domain" description="AWS" evidence="2">
    <location>
        <begin position="35"/>
        <end position="88"/>
    </location>
</feature>
<name>A0AAW0KSA2_QUESU</name>
<dbReference type="InterPro" id="IPR046341">
    <property type="entry name" value="SET_dom_sf"/>
</dbReference>
<dbReference type="GO" id="GO:0005634">
    <property type="term" value="C:nucleus"/>
    <property type="evidence" value="ECO:0007669"/>
    <property type="project" value="InterPro"/>
</dbReference>
<dbReference type="InterPro" id="IPR006560">
    <property type="entry name" value="AWS_dom"/>
</dbReference>
<evidence type="ECO:0000313" key="3">
    <source>
        <dbReference type="EMBL" id="KAK7841271.1"/>
    </source>
</evidence>
<comment type="caution">
    <text evidence="3">The sequence shown here is derived from an EMBL/GenBank/DDBJ whole genome shotgun (WGS) entry which is preliminary data.</text>
</comment>
<gene>
    <name evidence="3" type="primary">SUVR3_2</name>
    <name evidence="3" type="ORF">CFP56_015571</name>
</gene>
<organism evidence="3 4">
    <name type="scientific">Quercus suber</name>
    <name type="common">Cork oak</name>
    <dbReference type="NCBI Taxonomy" id="58331"/>
    <lineage>
        <taxon>Eukaryota</taxon>
        <taxon>Viridiplantae</taxon>
        <taxon>Streptophyta</taxon>
        <taxon>Embryophyta</taxon>
        <taxon>Tracheophyta</taxon>
        <taxon>Spermatophyta</taxon>
        <taxon>Magnoliopsida</taxon>
        <taxon>eudicotyledons</taxon>
        <taxon>Gunneridae</taxon>
        <taxon>Pentapetalae</taxon>
        <taxon>rosids</taxon>
        <taxon>fabids</taxon>
        <taxon>Fagales</taxon>
        <taxon>Fagaceae</taxon>
        <taxon>Quercus</taxon>
    </lineage>
</organism>
<evidence type="ECO:0000256" key="1">
    <source>
        <dbReference type="ARBA" id="ARBA00022691"/>
    </source>
</evidence>
<sequence length="138" mass="15152">MRTKRQCQSWGSLGFSISASRLGVEPVSLVDELGHSVFGCDCERCDDDDPDGCPCFSEMDELDTGNECGSSCGCGLECENRLTQRGVSVGVGLWWRSVLGWCFGGVDWRWVSVDQCWVCVDRHWDCCGGAVVALGLLW</sequence>
<evidence type="ECO:0000313" key="4">
    <source>
        <dbReference type="Proteomes" id="UP000237347"/>
    </source>
</evidence>
<keyword evidence="4" id="KW-1185">Reference proteome</keyword>
<dbReference type="EMBL" id="PKMF04000244">
    <property type="protein sequence ID" value="KAK7841271.1"/>
    <property type="molecule type" value="Genomic_DNA"/>
</dbReference>
<protein>
    <submittedName>
        <fullName evidence="3">Histone-lysine n-methyltransferase suvr3</fullName>
    </submittedName>
</protein>
<dbReference type="Proteomes" id="UP000237347">
    <property type="component" value="Unassembled WGS sequence"/>
</dbReference>
<evidence type="ECO:0000259" key="2">
    <source>
        <dbReference type="SMART" id="SM00570"/>
    </source>
</evidence>
<dbReference type="GO" id="GO:0042054">
    <property type="term" value="F:histone methyltransferase activity"/>
    <property type="evidence" value="ECO:0007669"/>
    <property type="project" value="InterPro"/>
</dbReference>
<reference evidence="3 4" key="1">
    <citation type="journal article" date="2018" name="Sci. Data">
        <title>The draft genome sequence of cork oak.</title>
        <authorList>
            <person name="Ramos A.M."/>
            <person name="Usie A."/>
            <person name="Barbosa P."/>
            <person name="Barros P.M."/>
            <person name="Capote T."/>
            <person name="Chaves I."/>
            <person name="Simoes F."/>
            <person name="Abreu I."/>
            <person name="Carrasquinho I."/>
            <person name="Faro C."/>
            <person name="Guimaraes J.B."/>
            <person name="Mendonca D."/>
            <person name="Nobrega F."/>
            <person name="Rodrigues L."/>
            <person name="Saibo N.J.M."/>
            <person name="Varela M.C."/>
            <person name="Egas C."/>
            <person name="Matos J."/>
            <person name="Miguel C.M."/>
            <person name="Oliveira M.M."/>
            <person name="Ricardo C.P."/>
            <person name="Goncalves S."/>
        </authorList>
    </citation>
    <scope>NUCLEOTIDE SEQUENCE [LARGE SCALE GENOMIC DNA]</scope>
    <source>
        <strain evidence="4">cv. HL8</strain>
    </source>
</reference>